<dbReference type="PANTHER" id="PTHR45932">
    <property type="entry name" value="PATELLIN-1"/>
    <property type="match status" value="1"/>
</dbReference>
<accession>A0A835UMC3</accession>
<name>A0A835UMC3_VANPL</name>
<reference evidence="1 2" key="1">
    <citation type="journal article" date="2020" name="Nat. Food">
        <title>A phased Vanilla planifolia genome enables genetic improvement of flavour and production.</title>
        <authorList>
            <person name="Hasing T."/>
            <person name="Tang H."/>
            <person name="Brym M."/>
            <person name="Khazi F."/>
            <person name="Huang T."/>
            <person name="Chambers A.H."/>
        </authorList>
    </citation>
    <scope>NUCLEOTIDE SEQUENCE [LARGE SCALE GENOMIC DNA]</scope>
    <source>
        <tissue evidence="1">Leaf</tissue>
    </source>
</reference>
<dbReference type="Proteomes" id="UP000639772">
    <property type="component" value="Chromosome 10"/>
</dbReference>
<proteinExistence type="predicted"/>
<dbReference type="AlphaFoldDB" id="A0A835UMC3"/>
<dbReference type="EMBL" id="JADCNM010000010">
    <property type="protein sequence ID" value="KAG0464651.1"/>
    <property type="molecule type" value="Genomic_DNA"/>
</dbReference>
<comment type="caution">
    <text evidence="1">The sequence shown here is derived from an EMBL/GenBank/DDBJ whole genome shotgun (WGS) entry which is preliminary data.</text>
</comment>
<sequence>MEKAVFKERRGPRFIRVEDPVPGEGHPSASGLQSPEAFLPWFRSLIPGTRHGRSRGSSAKLLSALDNYPEFLAKQVFVNVPWWYLSFQSDDQSILTQRTKSKFSAGPSKSARRPLQPSAKKIIEIPLTEFILLPFETVVKFLHQICRITIFFSCSHAFDLGASCAGMGCLLCLPEFVPSSEESYTIIVQKGREDSFLHDLNCEEQLQGW</sequence>
<dbReference type="SUPFAM" id="SSF52087">
    <property type="entry name" value="CRAL/TRIO domain"/>
    <property type="match status" value="1"/>
</dbReference>
<evidence type="ECO:0000313" key="2">
    <source>
        <dbReference type="Proteomes" id="UP000639772"/>
    </source>
</evidence>
<organism evidence="1 2">
    <name type="scientific">Vanilla planifolia</name>
    <name type="common">Vanilla</name>
    <dbReference type="NCBI Taxonomy" id="51239"/>
    <lineage>
        <taxon>Eukaryota</taxon>
        <taxon>Viridiplantae</taxon>
        <taxon>Streptophyta</taxon>
        <taxon>Embryophyta</taxon>
        <taxon>Tracheophyta</taxon>
        <taxon>Spermatophyta</taxon>
        <taxon>Magnoliopsida</taxon>
        <taxon>Liliopsida</taxon>
        <taxon>Asparagales</taxon>
        <taxon>Orchidaceae</taxon>
        <taxon>Vanilloideae</taxon>
        <taxon>Vanilleae</taxon>
        <taxon>Vanilla</taxon>
    </lineage>
</organism>
<gene>
    <name evidence="1" type="ORF">HPP92_018815</name>
</gene>
<dbReference type="InterPro" id="IPR036865">
    <property type="entry name" value="CRAL-TRIO_dom_sf"/>
</dbReference>
<evidence type="ECO:0000313" key="1">
    <source>
        <dbReference type="EMBL" id="KAG0464651.1"/>
    </source>
</evidence>
<protein>
    <submittedName>
        <fullName evidence="1">Uncharacterized protein</fullName>
    </submittedName>
</protein>
<dbReference type="Gene3D" id="3.40.525.10">
    <property type="entry name" value="CRAL-TRIO lipid binding domain"/>
    <property type="match status" value="1"/>
</dbReference>
<dbReference type="OrthoDB" id="75724at2759"/>
<dbReference type="PANTHER" id="PTHR45932:SF17">
    <property type="entry name" value="CELLULAR RETINALDEHYDE-BINDING_TRIPLE FUNCTION DOMAIN-CONTAINING PROTEIN"/>
    <property type="match status" value="1"/>
</dbReference>
<dbReference type="GO" id="GO:0008289">
    <property type="term" value="F:lipid binding"/>
    <property type="evidence" value="ECO:0007669"/>
    <property type="project" value="InterPro"/>
</dbReference>
<dbReference type="InterPro" id="IPR044834">
    <property type="entry name" value="PATL"/>
</dbReference>